<feature type="compositionally biased region" description="Polar residues" evidence="1">
    <location>
        <begin position="623"/>
        <end position="635"/>
    </location>
</feature>
<feature type="compositionally biased region" description="Low complexity" evidence="1">
    <location>
        <begin position="12"/>
        <end position="36"/>
    </location>
</feature>
<accession>A0A0W0EU06</accession>
<evidence type="ECO:0000313" key="2">
    <source>
        <dbReference type="EMBL" id="KTB27561.1"/>
    </source>
</evidence>
<feature type="region of interest" description="Disordered" evidence="1">
    <location>
        <begin position="412"/>
        <end position="441"/>
    </location>
</feature>
<proteinExistence type="predicted"/>
<gene>
    <name evidence="2" type="ORF">WG66_19852</name>
</gene>
<evidence type="ECO:0000313" key="3">
    <source>
        <dbReference type="Proteomes" id="UP000054988"/>
    </source>
</evidence>
<feature type="compositionally biased region" description="Basic and acidic residues" evidence="1">
    <location>
        <begin position="413"/>
        <end position="427"/>
    </location>
</feature>
<evidence type="ECO:0000256" key="1">
    <source>
        <dbReference type="SAM" id="MobiDB-lite"/>
    </source>
</evidence>
<feature type="region of interest" description="Disordered" evidence="1">
    <location>
        <begin position="611"/>
        <end position="671"/>
    </location>
</feature>
<name>A0A0W0EU06_MONRR</name>
<comment type="caution">
    <text evidence="2">The sequence shown here is derived from an EMBL/GenBank/DDBJ whole genome shotgun (WGS) entry which is preliminary data.</text>
</comment>
<organism evidence="2 3">
    <name type="scientific">Moniliophthora roreri</name>
    <name type="common">Frosty pod rot fungus</name>
    <name type="synonym">Monilia roreri</name>
    <dbReference type="NCBI Taxonomy" id="221103"/>
    <lineage>
        <taxon>Eukaryota</taxon>
        <taxon>Fungi</taxon>
        <taxon>Dikarya</taxon>
        <taxon>Basidiomycota</taxon>
        <taxon>Agaricomycotina</taxon>
        <taxon>Agaricomycetes</taxon>
        <taxon>Agaricomycetidae</taxon>
        <taxon>Agaricales</taxon>
        <taxon>Marasmiineae</taxon>
        <taxon>Marasmiaceae</taxon>
        <taxon>Moniliophthora</taxon>
    </lineage>
</organism>
<feature type="region of interest" description="Disordered" evidence="1">
    <location>
        <begin position="1"/>
        <end position="40"/>
    </location>
</feature>
<feature type="region of interest" description="Disordered" evidence="1">
    <location>
        <begin position="212"/>
        <end position="240"/>
    </location>
</feature>
<dbReference type="AlphaFoldDB" id="A0A0W0EU06"/>
<reference evidence="2 3" key="1">
    <citation type="submission" date="2015-12" db="EMBL/GenBank/DDBJ databases">
        <title>Draft genome sequence of Moniliophthora roreri, the causal agent of frosty pod rot of cacao.</title>
        <authorList>
            <person name="Aime M.C."/>
            <person name="Diaz-Valderrama J.R."/>
            <person name="Kijpornyongpan T."/>
            <person name="Phillips-Mora W."/>
        </authorList>
    </citation>
    <scope>NUCLEOTIDE SEQUENCE [LARGE SCALE GENOMIC DNA]</scope>
    <source>
        <strain evidence="2 3">MCA 2952</strain>
    </source>
</reference>
<sequence>MLTRHFVSAPISPLTPTASESATPPHSTPPTSASPSRCRWSDVVPPNSALTFAVVWDPDDDMVAFSSAELLGEGESDSAAVSPTDACSQVLTIGQLTVPNSENTATLQYFRDNHEWLFADNFTSDRLRLGRTQTSSTLGELDVYLRGSLMGKAHRNNRYFSCFEMLGPEFDFDPRTSFAKKLKVDRGNEEEESVTDEGFYEVECLPMRSTVEREVSGGTSRVSLPQSSSSGTDEASTWSKVEPTEVPDHICYLLHDPPSHRHNRLKKRRPAELPAPPSEVLRREVFDHQVSLPTDHLEPQPHEEPLCSSISRLRRTLSYKKKRFPVEQWICVEIAPNTDFFVEASKLSLKERVMKRPGLTVTVSVQDTDHQNANHNVSNITPNTALPSSIPTISSLSSPEPATIGSQVLYKAQDNHPGRPNFEESKSKPLPSLEEISDRESTYSHDSACVILTPKPRVQRVATPQTALTFAAIWDPDHGFTTISGRQLLHKASQLSFSLNDDENLEYDAFGNGHPECEPHLPSRFSTTTTSTSNYINVDFSPEDAKHAFPFTTPEVPQDDDTQTSRLPQIFNVGQIRPRLNATLRSQSSRPVISEPFQLTSSLFYRKTTTSSRIISESRPSTADSSTVKSQSSLSRFPRRPDTPQVPKPETRSPSPDFPITPTSRRPRLPSVFGRLKRTNPQNEGWVFIDITPRMRLVYLDE</sequence>
<protein>
    <submittedName>
        <fullName evidence="2">Uncharacterized protein</fullName>
    </submittedName>
</protein>
<feature type="compositionally biased region" description="Low complexity" evidence="1">
    <location>
        <begin position="611"/>
        <end position="622"/>
    </location>
</feature>
<dbReference type="Proteomes" id="UP000054988">
    <property type="component" value="Unassembled WGS sequence"/>
</dbReference>
<dbReference type="EMBL" id="LATX01002532">
    <property type="protein sequence ID" value="KTB27561.1"/>
    <property type="molecule type" value="Genomic_DNA"/>
</dbReference>
<feature type="compositionally biased region" description="Polar residues" evidence="1">
    <location>
        <begin position="217"/>
        <end position="239"/>
    </location>
</feature>